<evidence type="ECO:0000256" key="3">
    <source>
        <dbReference type="ARBA" id="ARBA00005300"/>
    </source>
</evidence>
<keyword evidence="15" id="KW-1185">Reference proteome</keyword>
<gene>
    <name evidence="14" type="ORF">Dsin_001939</name>
</gene>
<dbReference type="SUPFAM" id="SSF55658">
    <property type="entry name" value="L9 N-domain-like"/>
    <property type="match status" value="1"/>
</dbReference>
<comment type="function">
    <text evidence="2">Endonuclease that specifically degrades the RNA of RNA-DNA hybrids.</text>
</comment>
<feature type="compositionally biased region" description="Polar residues" evidence="11">
    <location>
        <begin position="21"/>
        <end position="39"/>
    </location>
</feature>
<evidence type="ECO:0000313" key="15">
    <source>
        <dbReference type="Proteomes" id="UP001281410"/>
    </source>
</evidence>
<dbReference type="Gene3D" id="3.40.970.10">
    <property type="entry name" value="Ribonuclease H1, N-terminal domain"/>
    <property type="match status" value="1"/>
</dbReference>
<evidence type="ECO:0000256" key="2">
    <source>
        <dbReference type="ARBA" id="ARBA00004065"/>
    </source>
</evidence>
<comment type="caution">
    <text evidence="14">The sequence shown here is derived from an EMBL/GenBank/DDBJ whole genome shotgun (WGS) entry which is preliminary data.</text>
</comment>
<keyword evidence="12" id="KW-0472">Membrane</keyword>
<evidence type="ECO:0000256" key="11">
    <source>
        <dbReference type="SAM" id="MobiDB-lite"/>
    </source>
</evidence>
<feature type="domain" description="Ribonuclease H1 N-terminal" evidence="13">
    <location>
        <begin position="362"/>
        <end position="403"/>
    </location>
</feature>
<evidence type="ECO:0000256" key="10">
    <source>
        <dbReference type="ARBA" id="ARBA00022842"/>
    </source>
</evidence>
<comment type="similarity">
    <text evidence="3">Belongs to the RNase H family.</text>
</comment>
<sequence length="544" mass="61642">MLEDVVRDDREDAMEEGDASIHQSKTRTTLHASRNSNEPASKKRLFDGGDVETPKDDNNRLDEMGQFVNEIHDGFSEKDQTSIETFQKDQTCVHTFEMGQICVQTFAVEAGLDKQETENVVGEEGGLEGGLDRVESWVHADTGGLDKEETENVVGEACGSAKQAITLDDFPSPSVNMILPNPNLNVIFMEAADPNVCYKNNDMKRAHHRSRYLRTPYTDPMPIPKKKKKTQDSAEVMNKNYNRFMSYLKKKDNTCVYTGQAIEMNHEQFKELVKPTKWISNLLPRHFVEEAFVKRGEDVLDYVSGNQLLYIESWWTMKSGVYGPQLDPTSTYQFRASQIIPGLQCILFIHPMIFAYMAKKSVYAVFKGRKTGVFNSWPDCHEQVDGFKGASYQKFNTVDEAYEAIRAVQREKLSNRKSGTTEDKGDGGILKSNIFFCNFSIRLYSPFSSLSLASNCTCKLIISASKFSTFPINTALSTVRRPAFARSAWIVFSALQSFPSDNRRWIPAYLFHAALGQACHCTCGFFVLPLDEQKMINRKKEVKK</sequence>
<keyword evidence="8" id="KW-0255">Endonuclease</keyword>
<evidence type="ECO:0000256" key="8">
    <source>
        <dbReference type="ARBA" id="ARBA00022759"/>
    </source>
</evidence>
<dbReference type="EC" id="3.1.26.4" evidence="4"/>
<feature type="compositionally biased region" description="Basic and acidic residues" evidence="11">
    <location>
        <begin position="40"/>
        <end position="59"/>
    </location>
</feature>
<dbReference type="InterPro" id="IPR011320">
    <property type="entry name" value="RNase_H1_N"/>
</dbReference>
<evidence type="ECO:0000256" key="7">
    <source>
        <dbReference type="ARBA" id="ARBA00022723"/>
    </source>
</evidence>
<keyword evidence="6" id="KW-0540">Nuclease</keyword>
<dbReference type="GO" id="GO:0004523">
    <property type="term" value="F:RNA-DNA hybrid ribonuclease activity"/>
    <property type="evidence" value="ECO:0007669"/>
    <property type="project" value="UniProtKB-EC"/>
</dbReference>
<evidence type="ECO:0000256" key="5">
    <source>
        <dbReference type="ARBA" id="ARBA00017721"/>
    </source>
</evidence>
<organism evidence="14 15">
    <name type="scientific">Dipteronia sinensis</name>
    <dbReference type="NCBI Taxonomy" id="43782"/>
    <lineage>
        <taxon>Eukaryota</taxon>
        <taxon>Viridiplantae</taxon>
        <taxon>Streptophyta</taxon>
        <taxon>Embryophyta</taxon>
        <taxon>Tracheophyta</taxon>
        <taxon>Spermatophyta</taxon>
        <taxon>Magnoliopsida</taxon>
        <taxon>eudicotyledons</taxon>
        <taxon>Gunneridae</taxon>
        <taxon>Pentapetalae</taxon>
        <taxon>rosids</taxon>
        <taxon>malvids</taxon>
        <taxon>Sapindales</taxon>
        <taxon>Sapindaceae</taxon>
        <taxon>Hippocastanoideae</taxon>
        <taxon>Acereae</taxon>
        <taxon>Dipteronia</taxon>
    </lineage>
</organism>
<comment type="cofactor">
    <cofactor evidence="1">
        <name>Mg(2+)</name>
        <dbReference type="ChEBI" id="CHEBI:18420"/>
    </cofactor>
</comment>
<evidence type="ECO:0000256" key="9">
    <source>
        <dbReference type="ARBA" id="ARBA00022801"/>
    </source>
</evidence>
<name>A0AAE0B5Q2_9ROSI</name>
<feature type="compositionally biased region" description="Basic and acidic residues" evidence="11">
    <location>
        <begin position="1"/>
        <end position="10"/>
    </location>
</feature>
<dbReference type="AlphaFoldDB" id="A0AAE0B5Q2"/>
<dbReference type="Proteomes" id="UP001281410">
    <property type="component" value="Unassembled WGS sequence"/>
</dbReference>
<evidence type="ECO:0000256" key="1">
    <source>
        <dbReference type="ARBA" id="ARBA00001946"/>
    </source>
</evidence>
<evidence type="ECO:0000256" key="4">
    <source>
        <dbReference type="ARBA" id="ARBA00012180"/>
    </source>
</evidence>
<keyword evidence="10" id="KW-0460">Magnesium</keyword>
<dbReference type="EMBL" id="JANJYJ010000001">
    <property type="protein sequence ID" value="KAK3230058.1"/>
    <property type="molecule type" value="Genomic_DNA"/>
</dbReference>
<dbReference type="Pfam" id="PF01693">
    <property type="entry name" value="Cauli_VI"/>
    <property type="match status" value="1"/>
</dbReference>
<reference evidence="14" key="1">
    <citation type="journal article" date="2023" name="Plant J.">
        <title>Genome sequences and population genomics provide insights into the demographic history, inbreeding, and mutation load of two 'living fossil' tree species of Dipteronia.</title>
        <authorList>
            <person name="Feng Y."/>
            <person name="Comes H.P."/>
            <person name="Chen J."/>
            <person name="Zhu S."/>
            <person name="Lu R."/>
            <person name="Zhang X."/>
            <person name="Li P."/>
            <person name="Qiu J."/>
            <person name="Olsen K.M."/>
            <person name="Qiu Y."/>
        </authorList>
    </citation>
    <scope>NUCLEOTIDE SEQUENCE</scope>
    <source>
        <strain evidence="14">NBL</strain>
    </source>
</reference>
<evidence type="ECO:0000256" key="12">
    <source>
        <dbReference type="SAM" id="Phobius"/>
    </source>
</evidence>
<evidence type="ECO:0000256" key="6">
    <source>
        <dbReference type="ARBA" id="ARBA00022722"/>
    </source>
</evidence>
<feature type="region of interest" description="Disordered" evidence="11">
    <location>
        <begin position="1"/>
        <end position="59"/>
    </location>
</feature>
<keyword evidence="7" id="KW-0479">Metal-binding</keyword>
<feature type="transmembrane region" description="Helical" evidence="12">
    <location>
        <begin position="509"/>
        <end position="530"/>
    </location>
</feature>
<dbReference type="FunFam" id="3.40.970.10:FF:000002">
    <property type="entry name" value="Ribonuclease H"/>
    <property type="match status" value="1"/>
</dbReference>
<keyword evidence="9" id="KW-0378">Hydrolase</keyword>
<proteinExistence type="inferred from homology"/>
<accession>A0AAE0B5Q2</accession>
<protein>
    <recommendedName>
        <fullName evidence="5">Ribonuclease H</fullName>
        <ecNumber evidence="4">3.1.26.4</ecNumber>
    </recommendedName>
</protein>
<evidence type="ECO:0000259" key="13">
    <source>
        <dbReference type="Pfam" id="PF01693"/>
    </source>
</evidence>
<dbReference type="InterPro" id="IPR037056">
    <property type="entry name" value="RNase_H1_N_sf"/>
</dbReference>
<keyword evidence="12" id="KW-0812">Transmembrane</keyword>
<dbReference type="GO" id="GO:0046872">
    <property type="term" value="F:metal ion binding"/>
    <property type="evidence" value="ECO:0007669"/>
    <property type="project" value="UniProtKB-KW"/>
</dbReference>
<keyword evidence="12" id="KW-1133">Transmembrane helix</keyword>
<evidence type="ECO:0000313" key="14">
    <source>
        <dbReference type="EMBL" id="KAK3230058.1"/>
    </source>
</evidence>
<dbReference type="InterPro" id="IPR009027">
    <property type="entry name" value="Ribosomal_bL9/RNase_H1_N"/>
</dbReference>